<keyword evidence="11" id="KW-0675">Receptor</keyword>
<dbReference type="OrthoDB" id="5969272at2759"/>
<keyword evidence="3" id="KW-1003">Cell membrane</keyword>
<evidence type="ECO:0000256" key="12">
    <source>
        <dbReference type="ARBA" id="ARBA00023180"/>
    </source>
</evidence>
<dbReference type="PROSITE" id="PS50853">
    <property type="entry name" value="FN3"/>
    <property type="match status" value="4"/>
</dbReference>
<evidence type="ECO:0000256" key="10">
    <source>
        <dbReference type="ARBA" id="ARBA00023157"/>
    </source>
</evidence>
<dbReference type="Gene3D" id="2.60.40.10">
    <property type="entry name" value="Immunoglobulins"/>
    <property type="match status" value="5"/>
</dbReference>
<dbReference type="InterPro" id="IPR003961">
    <property type="entry name" value="FN3_dom"/>
</dbReference>
<evidence type="ECO:0000256" key="2">
    <source>
        <dbReference type="ARBA" id="ARBA00008921"/>
    </source>
</evidence>
<accession>A0A8K0E6X3</accession>
<protein>
    <submittedName>
        <fullName evidence="16">OSMR protein</fullName>
    </submittedName>
</protein>
<evidence type="ECO:0000313" key="17">
    <source>
        <dbReference type="Proteomes" id="UP000838412"/>
    </source>
</evidence>
<dbReference type="PANTHER" id="PTHR23036:SF151">
    <property type="entry name" value="FIBRONECTIN TYPE-III DOMAIN-CONTAINING PROTEIN"/>
    <property type="match status" value="1"/>
</dbReference>
<feature type="domain" description="Fibronectin type-III" evidence="15">
    <location>
        <begin position="413"/>
        <end position="502"/>
    </location>
</feature>
<evidence type="ECO:0000256" key="3">
    <source>
        <dbReference type="ARBA" id="ARBA00022475"/>
    </source>
</evidence>
<dbReference type="GO" id="GO:0009897">
    <property type="term" value="C:external side of plasma membrane"/>
    <property type="evidence" value="ECO:0007669"/>
    <property type="project" value="TreeGrafter"/>
</dbReference>
<keyword evidence="4" id="KW-0597">Phosphoprotein</keyword>
<keyword evidence="9 13" id="KW-0472">Membrane</keyword>
<dbReference type="AlphaFoldDB" id="A0A8K0E6X3"/>
<keyword evidence="6 14" id="KW-0732">Signal</keyword>
<feature type="domain" description="Fibronectin type-III" evidence="15">
    <location>
        <begin position="256"/>
        <end position="353"/>
    </location>
</feature>
<evidence type="ECO:0000256" key="13">
    <source>
        <dbReference type="SAM" id="Phobius"/>
    </source>
</evidence>
<dbReference type="Pfam" id="PF00041">
    <property type="entry name" value="fn3"/>
    <property type="match status" value="2"/>
</dbReference>
<evidence type="ECO:0000256" key="1">
    <source>
        <dbReference type="ARBA" id="ARBA00004251"/>
    </source>
</evidence>
<evidence type="ECO:0000256" key="14">
    <source>
        <dbReference type="SAM" id="SignalP"/>
    </source>
</evidence>
<comment type="subcellular location">
    <subcellularLocation>
        <location evidence="1">Cell membrane</location>
        <topology evidence="1">Single-pass type I membrane protein</topology>
    </subcellularLocation>
</comment>
<comment type="similarity">
    <text evidence="2">Belongs to the type I cytokine receptor family. Type 2 subfamily.</text>
</comment>
<dbReference type="SMART" id="SM00060">
    <property type="entry name" value="FN3"/>
    <property type="match status" value="4"/>
</dbReference>
<reference evidence="16" key="1">
    <citation type="submission" date="2022-01" db="EMBL/GenBank/DDBJ databases">
        <authorList>
            <person name="Braso-Vives M."/>
        </authorList>
    </citation>
    <scope>NUCLEOTIDE SEQUENCE</scope>
</reference>
<dbReference type="CDD" id="cd00063">
    <property type="entry name" value="FN3"/>
    <property type="match status" value="4"/>
</dbReference>
<feature type="domain" description="Fibronectin type-III" evidence="15">
    <location>
        <begin position="44"/>
        <end position="148"/>
    </location>
</feature>
<dbReference type="InterPro" id="IPR003529">
    <property type="entry name" value="Hematopoietin_rcpt_Gp130_CS"/>
</dbReference>
<evidence type="ECO:0000256" key="9">
    <source>
        <dbReference type="ARBA" id="ARBA00023136"/>
    </source>
</evidence>
<dbReference type="InterPro" id="IPR013783">
    <property type="entry name" value="Ig-like_fold"/>
</dbReference>
<dbReference type="SUPFAM" id="SSF49265">
    <property type="entry name" value="Fibronectin type III"/>
    <property type="match status" value="3"/>
</dbReference>
<keyword evidence="12" id="KW-0325">Glycoprotein</keyword>
<keyword evidence="5 13" id="KW-0812">Transmembrane</keyword>
<feature type="signal peptide" evidence="14">
    <location>
        <begin position="1"/>
        <end position="21"/>
    </location>
</feature>
<dbReference type="FunFam" id="2.60.40.10:FF:003367">
    <property type="entry name" value="Uncharacterized protein"/>
    <property type="match status" value="1"/>
</dbReference>
<organism evidence="16 17">
    <name type="scientific">Branchiostoma lanceolatum</name>
    <name type="common">Common lancelet</name>
    <name type="synonym">Amphioxus lanceolatum</name>
    <dbReference type="NCBI Taxonomy" id="7740"/>
    <lineage>
        <taxon>Eukaryota</taxon>
        <taxon>Metazoa</taxon>
        <taxon>Chordata</taxon>
        <taxon>Cephalochordata</taxon>
        <taxon>Leptocardii</taxon>
        <taxon>Amphioxiformes</taxon>
        <taxon>Branchiostomatidae</taxon>
        <taxon>Branchiostoma</taxon>
    </lineage>
</organism>
<dbReference type="Proteomes" id="UP000838412">
    <property type="component" value="Chromosome 13"/>
</dbReference>
<feature type="chain" id="PRO_5035481744" evidence="14">
    <location>
        <begin position="22"/>
        <end position="666"/>
    </location>
</feature>
<dbReference type="GO" id="GO:0043235">
    <property type="term" value="C:receptor complex"/>
    <property type="evidence" value="ECO:0007669"/>
    <property type="project" value="TreeGrafter"/>
</dbReference>
<proteinExistence type="inferred from homology"/>
<dbReference type="EMBL" id="OV696698">
    <property type="protein sequence ID" value="CAH1243677.1"/>
    <property type="molecule type" value="Genomic_DNA"/>
</dbReference>
<dbReference type="FunFam" id="2.60.40.10:FF:001289">
    <property type="entry name" value="Oncostatin-M-specific receptor subunit beta"/>
    <property type="match status" value="1"/>
</dbReference>
<dbReference type="GO" id="GO:0004896">
    <property type="term" value="F:cytokine receptor activity"/>
    <property type="evidence" value="ECO:0007669"/>
    <property type="project" value="InterPro"/>
</dbReference>
<dbReference type="GO" id="GO:0019955">
    <property type="term" value="F:cytokine binding"/>
    <property type="evidence" value="ECO:0007669"/>
    <property type="project" value="TreeGrafter"/>
</dbReference>
<evidence type="ECO:0000256" key="7">
    <source>
        <dbReference type="ARBA" id="ARBA00022737"/>
    </source>
</evidence>
<dbReference type="PROSITE" id="PS01353">
    <property type="entry name" value="HEMATOPO_REC_L_F2"/>
    <property type="match status" value="1"/>
</dbReference>
<dbReference type="InterPro" id="IPR050379">
    <property type="entry name" value="Type-I_Cytokine_Rcpt"/>
</dbReference>
<keyword evidence="7" id="KW-0677">Repeat</keyword>
<keyword evidence="17" id="KW-1185">Reference proteome</keyword>
<evidence type="ECO:0000256" key="11">
    <source>
        <dbReference type="ARBA" id="ARBA00023170"/>
    </source>
</evidence>
<evidence type="ECO:0000256" key="8">
    <source>
        <dbReference type="ARBA" id="ARBA00022989"/>
    </source>
</evidence>
<name>A0A8K0E6X3_BRALA</name>
<keyword evidence="10" id="KW-1015">Disulfide bond</keyword>
<feature type="transmembrane region" description="Helical" evidence="13">
    <location>
        <begin position="517"/>
        <end position="540"/>
    </location>
</feature>
<evidence type="ECO:0000256" key="5">
    <source>
        <dbReference type="ARBA" id="ARBA00022692"/>
    </source>
</evidence>
<keyword evidence="8 13" id="KW-1133">Transmembrane helix</keyword>
<dbReference type="InterPro" id="IPR036116">
    <property type="entry name" value="FN3_sf"/>
</dbReference>
<evidence type="ECO:0000256" key="4">
    <source>
        <dbReference type="ARBA" id="ARBA00022553"/>
    </source>
</evidence>
<feature type="domain" description="Fibronectin type-III" evidence="15">
    <location>
        <begin position="158"/>
        <end position="253"/>
    </location>
</feature>
<sequence length="666" mass="73088">MALLIAVFGFSVVFTVSCVLADSQQAICPDPETCTSQSCLDTVPPTTPELLTVLAVSSKQLTATWNITQCGFKPFTAYTCSVQYFSQWDDIARMREVTVRRPHHGSVSLDDLVPFTFYRLRVRCKKIISLDDRWSGYTPYAQARTNATAPESAVRVRTPVSTSIDYRTGRRNVTLTWEPLPPVKHYGILLGYVIRVADLREPSRVTVLHTAVNDTTCTLEKLKLSGYSINVTSYNTEGASPPATMEIYDIARVPDKPLDLKTEKIQDGNITLAWQRPAEIGGIEQYSVFWCELETDTTCRGNENAVSVPGTCMTTTLTDSWLPFRRYRFNVRALTSAGQGPPSDNTYKYTVEGDTKTITVNVADDSRPVHSLLTALKPFTRYSVRISALTAVGEGNTSEPVVIMTEQAATGDPPTSVTITNITTTSFTISWSPPNHPNGIILRYNVKYGSKVTSFASQTREQVIGGLKDGTNYSVQVQACTGAMESPCGPFSPIKHVLTLKSTDMGPNTVEHGASTAVIAGSVTASVLVVVLVITAWGVVSASKLRQLCKGLSYVPKPKDFITEELPTTNGISRTSLDELYLVCDRSKMAPEIVDNVTDFRTCELGSRDPASQSEVDTTNVEIREDCTLGSDEVDYLKVVEVKDRFQDLTVIYVPKTGLKEREGVS</sequence>
<evidence type="ECO:0000313" key="16">
    <source>
        <dbReference type="EMBL" id="CAH1243677.1"/>
    </source>
</evidence>
<dbReference type="PANTHER" id="PTHR23036">
    <property type="entry name" value="CYTOKINE RECEPTOR"/>
    <property type="match status" value="1"/>
</dbReference>
<evidence type="ECO:0000256" key="6">
    <source>
        <dbReference type="ARBA" id="ARBA00022729"/>
    </source>
</evidence>
<gene>
    <name evidence="16" type="primary">OSMR</name>
    <name evidence="16" type="ORF">BLAG_LOCUS6572</name>
</gene>
<evidence type="ECO:0000259" key="15">
    <source>
        <dbReference type="PROSITE" id="PS50853"/>
    </source>
</evidence>